<evidence type="ECO:0000256" key="1">
    <source>
        <dbReference type="ARBA" id="ARBA00022527"/>
    </source>
</evidence>
<dbReference type="Gene3D" id="3.40.50.410">
    <property type="entry name" value="von Willebrand factor, type A domain"/>
    <property type="match status" value="1"/>
</dbReference>
<dbReference type="PROSITE" id="PS51158">
    <property type="entry name" value="ALPHA_KINASE"/>
    <property type="match status" value="1"/>
</dbReference>
<dbReference type="Gene3D" id="3.20.200.10">
    <property type="entry name" value="MHCK/EF2 kinase"/>
    <property type="match status" value="1"/>
</dbReference>
<feature type="domain" description="Alpha-type protein kinase" evidence="5">
    <location>
        <begin position="181"/>
        <end position="435"/>
    </location>
</feature>
<dbReference type="GO" id="GO:0004674">
    <property type="term" value="F:protein serine/threonine kinase activity"/>
    <property type="evidence" value="ECO:0007669"/>
    <property type="project" value="UniProtKB-KW"/>
</dbReference>
<gene>
    <name evidence="6" type="ORF">DdX_19241</name>
</gene>
<dbReference type="InterPro" id="IPR036465">
    <property type="entry name" value="vWFA_dom_sf"/>
</dbReference>
<dbReference type="PANTHER" id="PTHR47763">
    <property type="entry name" value="ALPHA-PROTEIN KINASE VWKA"/>
    <property type="match status" value="1"/>
</dbReference>
<dbReference type="InterPro" id="IPR004166">
    <property type="entry name" value="a-kinase_dom"/>
</dbReference>
<dbReference type="SUPFAM" id="SSF56112">
    <property type="entry name" value="Protein kinase-like (PK-like)"/>
    <property type="match status" value="1"/>
</dbReference>
<evidence type="ECO:0000256" key="4">
    <source>
        <dbReference type="SAM" id="MobiDB-lite"/>
    </source>
</evidence>
<dbReference type="Pfam" id="PF02816">
    <property type="entry name" value="Alpha_kinase"/>
    <property type="match status" value="1"/>
</dbReference>
<dbReference type="PANTHER" id="PTHR47763:SF4">
    <property type="entry name" value="ALPHA-PROTEIN KINASE VWKA"/>
    <property type="match status" value="1"/>
</dbReference>
<comment type="caution">
    <text evidence="6">The sequence shown here is derived from an EMBL/GenBank/DDBJ whole genome shotgun (WGS) entry which is preliminary data.</text>
</comment>
<sequence>MPPKRSSVKRPSFDQPIIHKRRNLSLAETPNVAPANPSPNPPAIFAANPPNRLVTVEDYPSLLSMEPETNLSSWTHDREFRERNKNLRHIYEEEGLHYGEDASAAELNKRMARAVKLRQASVAKIFRMFNSSRHVQFCFLVDITGSMGKHIDGVRDSIFKIVEKLTENHVTLGRISTIAKKVSLAFVGYRDFGLKNPFELLPFTESVKKFRIPFAHGEERKVFYGRDLTGNIPIDIVLKEYIRNNTDNVGRSAAVPYEIATQMQTIAAYLASVFGDRLAKKGGNLQKGEMDLSIKFLKGQLLSIEINPGEYRYMSCERRYGKDTKFLRFSNNADYEMLESTCNVNNLSFDVVELLMAFSHWTYQISGGYLMVVDLQGIKSTDENGRTTLELTDPAIHCTDVLRFGRTNLSKEGMERFFARHKCNKFCQGMELEEHVATTS</sequence>
<evidence type="ECO:0000259" key="5">
    <source>
        <dbReference type="PROSITE" id="PS51158"/>
    </source>
</evidence>
<keyword evidence="7" id="KW-1185">Reference proteome</keyword>
<name>A0AAD4QXB5_9BILA</name>
<accession>A0AAD4QXB5</accession>
<dbReference type="EMBL" id="JAKKPZ010000352">
    <property type="protein sequence ID" value="KAI1696084.1"/>
    <property type="molecule type" value="Genomic_DNA"/>
</dbReference>
<keyword evidence="3" id="KW-0418">Kinase</keyword>
<keyword evidence="2" id="KW-0808">Transferase</keyword>
<evidence type="ECO:0000313" key="7">
    <source>
        <dbReference type="Proteomes" id="UP001201812"/>
    </source>
</evidence>
<keyword evidence="1" id="KW-0723">Serine/threonine-protein kinase</keyword>
<dbReference type="SMART" id="SM00811">
    <property type="entry name" value="Alpha_kinase"/>
    <property type="match status" value="1"/>
</dbReference>
<reference evidence="6" key="1">
    <citation type="submission" date="2022-01" db="EMBL/GenBank/DDBJ databases">
        <title>Genome Sequence Resource for Two Populations of Ditylenchus destructor, the Migratory Endoparasitic Phytonematode.</title>
        <authorList>
            <person name="Zhang H."/>
            <person name="Lin R."/>
            <person name="Xie B."/>
        </authorList>
    </citation>
    <scope>NUCLEOTIDE SEQUENCE</scope>
    <source>
        <strain evidence="6">BazhouSP</strain>
    </source>
</reference>
<dbReference type="InterPro" id="IPR011009">
    <property type="entry name" value="Kinase-like_dom_sf"/>
</dbReference>
<protein>
    <submittedName>
        <fullName evidence="6">Alpha-kinase family domain-containing protein</fullName>
    </submittedName>
</protein>
<dbReference type="Proteomes" id="UP001201812">
    <property type="component" value="Unassembled WGS sequence"/>
</dbReference>
<organism evidence="6 7">
    <name type="scientific">Ditylenchus destructor</name>
    <dbReference type="NCBI Taxonomy" id="166010"/>
    <lineage>
        <taxon>Eukaryota</taxon>
        <taxon>Metazoa</taxon>
        <taxon>Ecdysozoa</taxon>
        <taxon>Nematoda</taxon>
        <taxon>Chromadorea</taxon>
        <taxon>Rhabditida</taxon>
        <taxon>Tylenchina</taxon>
        <taxon>Tylenchomorpha</taxon>
        <taxon>Sphaerularioidea</taxon>
        <taxon>Anguinidae</taxon>
        <taxon>Anguininae</taxon>
        <taxon>Ditylenchus</taxon>
    </lineage>
</organism>
<feature type="region of interest" description="Disordered" evidence="4">
    <location>
        <begin position="27"/>
        <end position="48"/>
    </location>
</feature>
<evidence type="ECO:0000313" key="6">
    <source>
        <dbReference type="EMBL" id="KAI1696084.1"/>
    </source>
</evidence>
<dbReference type="GO" id="GO:0005524">
    <property type="term" value="F:ATP binding"/>
    <property type="evidence" value="ECO:0007669"/>
    <property type="project" value="InterPro"/>
</dbReference>
<proteinExistence type="predicted"/>
<dbReference type="AlphaFoldDB" id="A0AAD4QXB5"/>
<dbReference type="InterPro" id="IPR052969">
    <property type="entry name" value="Thr-specific_kinase-like"/>
</dbReference>
<evidence type="ECO:0000256" key="2">
    <source>
        <dbReference type="ARBA" id="ARBA00022679"/>
    </source>
</evidence>
<evidence type="ECO:0000256" key="3">
    <source>
        <dbReference type="ARBA" id="ARBA00022777"/>
    </source>
</evidence>